<accession>A0ABV9KYH2</accession>
<feature type="region of interest" description="Disordered" evidence="1">
    <location>
        <begin position="1"/>
        <end position="53"/>
    </location>
</feature>
<dbReference type="InterPro" id="IPR045528">
    <property type="entry name" value="DO-GTPase2"/>
</dbReference>
<gene>
    <name evidence="3" type="ORF">ACFO6W_13540</name>
</gene>
<reference evidence="4" key="1">
    <citation type="journal article" date="2019" name="Int. J. Syst. Evol. Microbiol.">
        <title>The Global Catalogue of Microorganisms (GCM) 10K type strain sequencing project: providing services to taxonomists for standard genome sequencing and annotation.</title>
        <authorList>
            <consortium name="The Broad Institute Genomics Platform"/>
            <consortium name="The Broad Institute Genome Sequencing Center for Infectious Disease"/>
            <person name="Wu L."/>
            <person name="Ma J."/>
        </authorList>
    </citation>
    <scope>NUCLEOTIDE SEQUENCE [LARGE SCALE GENOMIC DNA]</scope>
    <source>
        <strain evidence="4">CCUG 66188</strain>
    </source>
</reference>
<feature type="domain" description="Double-GTPase 2" evidence="2">
    <location>
        <begin position="80"/>
        <end position="297"/>
    </location>
</feature>
<evidence type="ECO:0000313" key="4">
    <source>
        <dbReference type="Proteomes" id="UP001596023"/>
    </source>
</evidence>
<sequence>MPEDILSKLNAVTEDEDITSKLDEGENDSEDDDELGNISEKQNSTELAEGDSEEISTIHNGLRLDTDGLKSLMSEKLTRVIVFAGLPDAGKTTLLNALYQPLVKKGTIAEYEFKSSLTLAGFERRDALCRMSSGNNEPTFVRTKSGEMDILHLEICNPNNTINLAITDLSGEDFKDMLKSSIFCKEFTLLKRADSFSLLIDGDQITDLSKRNYIKVNSLKLLDIFIEENMLSYRTKIHIIFTKWDIINTRIKGDAKHKTFIDNMKKQIEDKLSMFELVFQDFTRDNIFRKNLDEAIDIDSFFESFVMKKNNWEYSAEIKGNKAEQASVKRYFSKIK</sequence>
<dbReference type="Proteomes" id="UP001596023">
    <property type="component" value="Unassembled WGS sequence"/>
</dbReference>
<dbReference type="Pfam" id="PF19993">
    <property type="entry name" value="DO-GTPase2"/>
    <property type="match status" value="1"/>
</dbReference>
<evidence type="ECO:0000259" key="2">
    <source>
        <dbReference type="Pfam" id="PF19993"/>
    </source>
</evidence>
<proteinExistence type="predicted"/>
<dbReference type="SUPFAM" id="SSF52540">
    <property type="entry name" value="P-loop containing nucleoside triphosphate hydrolases"/>
    <property type="match status" value="1"/>
</dbReference>
<organism evidence="3 4">
    <name type="scientific">Dysgonomonas termitidis</name>
    <dbReference type="NCBI Taxonomy" id="1516126"/>
    <lineage>
        <taxon>Bacteria</taxon>
        <taxon>Pseudomonadati</taxon>
        <taxon>Bacteroidota</taxon>
        <taxon>Bacteroidia</taxon>
        <taxon>Bacteroidales</taxon>
        <taxon>Dysgonomonadaceae</taxon>
        <taxon>Dysgonomonas</taxon>
    </lineage>
</organism>
<feature type="compositionally biased region" description="Acidic residues" evidence="1">
    <location>
        <begin position="25"/>
        <end position="35"/>
    </location>
</feature>
<comment type="caution">
    <text evidence="3">The sequence shown here is derived from an EMBL/GenBank/DDBJ whole genome shotgun (WGS) entry which is preliminary data.</text>
</comment>
<dbReference type="InterPro" id="IPR027417">
    <property type="entry name" value="P-loop_NTPase"/>
</dbReference>
<keyword evidence="4" id="KW-1185">Reference proteome</keyword>
<dbReference type="Gene3D" id="3.40.50.300">
    <property type="entry name" value="P-loop containing nucleotide triphosphate hydrolases"/>
    <property type="match status" value="1"/>
</dbReference>
<dbReference type="RefSeq" id="WP_379997287.1">
    <property type="nucleotide sequence ID" value="NZ_JBHSGN010000078.1"/>
</dbReference>
<evidence type="ECO:0000256" key="1">
    <source>
        <dbReference type="SAM" id="MobiDB-lite"/>
    </source>
</evidence>
<protein>
    <recommendedName>
        <fullName evidence="2">Double-GTPase 2 domain-containing protein</fullName>
    </recommendedName>
</protein>
<name>A0ABV9KYH2_9BACT</name>
<evidence type="ECO:0000313" key="3">
    <source>
        <dbReference type="EMBL" id="MFC4674721.1"/>
    </source>
</evidence>
<dbReference type="EMBL" id="JBHSGN010000078">
    <property type="protein sequence ID" value="MFC4674721.1"/>
    <property type="molecule type" value="Genomic_DNA"/>
</dbReference>